<protein>
    <submittedName>
        <fullName evidence="5">Acetolactate synthase-1/2/3 large subunit</fullName>
    </submittedName>
</protein>
<evidence type="ECO:0000313" key="6">
    <source>
        <dbReference type="Proteomes" id="UP000249538"/>
    </source>
</evidence>
<organism evidence="5 6">
    <name type="scientific">Cereibacter changlensis</name>
    <dbReference type="NCBI Taxonomy" id="402884"/>
    <lineage>
        <taxon>Bacteria</taxon>
        <taxon>Pseudomonadati</taxon>
        <taxon>Pseudomonadota</taxon>
        <taxon>Alphaproteobacteria</taxon>
        <taxon>Rhodobacterales</taxon>
        <taxon>Paracoccaceae</taxon>
        <taxon>Cereibacter</taxon>
    </lineage>
</organism>
<dbReference type="GO" id="GO:0030976">
    <property type="term" value="F:thiamine pyrophosphate binding"/>
    <property type="evidence" value="ECO:0007669"/>
    <property type="project" value="InterPro"/>
</dbReference>
<comment type="similarity">
    <text evidence="1">Belongs to the TPP enzyme family.</text>
</comment>
<sequence>MNGADILCETLLANGIDTCFANPGTSEMHFVAALDRQPRMRCVLGLFEGVVTGAADGYARMADKPAVTLLHLGPGLANGLANLHNARRARVPMVNVVGDHATYHLVHDAPLTSDIEGLAWPMSHWVGRAETADTVGPRCEEAILAARSGAGNIATLILPADAAWTEATMPPPVVVSPPALAAPDAAQVRRAAEALRNGKSTTILVTGAALRAAQTELLDRIAQKTGARLMAQQANGRMQRGAGRVALDRVPYVIDQALECFAATEQLILIGAKAPVGFFAYPGKPGSMLPETCAVLELAAPDDDLAAAITALAEEVGTAPAPRPATRLSPDLPGGALTPDAIALALARAMPEDAIVCDESITSGRDFFRMTHGAAPHDFLQLTGGAIGDGIPMATGAAVACPDRKVIGLQADGSGMYTVQGLWTQARERLDVLTIVFANRRYQILHGELLNVGAGPAGENARRMLDLDDPALDWVQMAGAMGVEAARADTVERFDDLLRQALARKGPFLIEAVI</sequence>
<accession>A0A2W7RKX7</accession>
<dbReference type="PANTHER" id="PTHR18968">
    <property type="entry name" value="THIAMINE PYROPHOSPHATE ENZYMES"/>
    <property type="match status" value="1"/>
</dbReference>
<dbReference type="Gene3D" id="3.40.50.970">
    <property type="match status" value="2"/>
</dbReference>
<dbReference type="InterPro" id="IPR029061">
    <property type="entry name" value="THDP-binding"/>
</dbReference>
<dbReference type="Pfam" id="PF02775">
    <property type="entry name" value="TPP_enzyme_C"/>
    <property type="match status" value="1"/>
</dbReference>
<dbReference type="InterPro" id="IPR011766">
    <property type="entry name" value="TPP_enzyme_TPP-bd"/>
</dbReference>
<dbReference type="Proteomes" id="UP000249538">
    <property type="component" value="Unassembled WGS sequence"/>
</dbReference>
<proteinExistence type="inferred from homology"/>
<dbReference type="NCBIfam" id="NF005760">
    <property type="entry name" value="PRK07586.1"/>
    <property type="match status" value="1"/>
</dbReference>
<dbReference type="CDD" id="cd07035">
    <property type="entry name" value="TPP_PYR_POX_like"/>
    <property type="match status" value="1"/>
</dbReference>
<dbReference type="GO" id="GO:0050660">
    <property type="term" value="F:flavin adenine dinucleotide binding"/>
    <property type="evidence" value="ECO:0007669"/>
    <property type="project" value="TreeGrafter"/>
</dbReference>
<dbReference type="Pfam" id="PF02776">
    <property type="entry name" value="TPP_enzyme_N"/>
    <property type="match status" value="1"/>
</dbReference>
<dbReference type="RefSeq" id="WP_111467293.1">
    <property type="nucleotide sequence ID" value="NZ_QKZS01000003.1"/>
</dbReference>
<keyword evidence="2" id="KW-0786">Thiamine pyrophosphate</keyword>
<evidence type="ECO:0000259" key="3">
    <source>
        <dbReference type="Pfam" id="PF02775"/>
    </source>
</evidence>
<reference evidence="5 6" key="1">
    <citation type="submission" date="2018-06" db="EMBL/GenBank/DDBJ databases">
        <title>Genomic Encyclopedia of Archaeal and Bacterial Type Strains, Phase II (KMG-II): from individual species to whole genera.</title>
        <authorList>
            <person name="Goeker M."/>
        </authorList>
    </citation>
    <scope>NUCLEOTIDE SEQUENCE [LARGE SCALE GENOMIC DNA]</scope>
    <source>
        <strain evidence="5 6">DSM 18774</strain>
    </source>
</reference>
<dbReference type="AlphaFoldDB" id="A0A2W7RKX7"/>
<dbReference type="SUPFAM" id="SSF52518">
    <property type="entry name" value="Thiamin diphosphate-binding fold (THDP-binding)"/>
    <property type="match status" value="2"/>
</dbReference>
<comment type="caution">
    <text evidence="5">The sequence shown here is derived from an EMBL/GenBank/DDBJ whole genome shotgun (WGS) entry which is preliminary data.</text>
</comment>
<dbReference type="Gene3D" id="3.40.50.1220">
    <property type="entry name" value="TPP-binding domain"/>
    <property type="match status" value="1"/>
</dbReference>
<evidence type="ECO:0000256" key="1">
    <source>
        <dbReference type="ARBA" id="ARBA00007812"/>
    </source>
</evidence>
<feature type="domain" description="Thiamine pyrophosphate enzyme N-terminal TPP-binding" evidence="4">
    <location>
        <begin position="1"/>
        <end position="108"/>
    </location>
</feature>
<dbReference type="PANTHER" id="PTHR18968:SF86">
    <property type="entry name" value="ACETOLACTATE SYNTHASE LARGE SUBUNIT ILVX-RELATED"/>
    <property type="match status" value="1"/>
</dbReference>
<dbReference type="InterPro" id="IPR012001">
    <property type="entry name" value="Thiamin_PyroP_enz_TPP-bd_dom"/>
</dbReference>
<evidence type="ECO:0000256" key="2">
    <source>
        <dbReference type="ARBA" id="ARBA00023052"/>
    </source>
</evidence>
<dbReference type="CDD" id="cd02002">
    <property type="entry name" value="TPP_BFDC"/>
    <property type="match status" value="1"/>
</dbReference>
<evidence type="ECO:0000259" key="4">
    <source>
        <dbReference type="Pfam" id="PF02776"/>
    </source>
</evidence>
<dbReference type="GO" id="GO:0044281">
    <property type="term" value="P:small molecule metabolic process"/>
    <property type="evidence" value="ECO:0007669"/>
    <property type="project" value="UniProtKB-ARBA"/>
</dbReference>
<gene>
    <name evidence="5" type="ORF">LX76_01256</name>
</gene>
<evidence type="ECO:0000313" key="5">
    <source>
        <dbReference type="EMBL" id="PZX56227.1"/>
    </source>
</evidence>
<dbReference type="InterPro" id="IPR045229">
    <property type="entry name" value="TPP_enz"/>
</dbReference>
<name>A0A2W7RKX7_9RHOB</name>
<dbReference type="EMBL" id="QKZS01000003">
    <property type="protein sequence ID" value="PZX56227.1"/>
    <property type="molecule type" value="Genomic_DNA"/>
</dbReference>
<dbReference type="GO" id="GO:0003984">
    <property type="term" value="F:acetolactate synthase activity"/>
    <property type="evidence" value="ECO:0007669"/>
    <property type="project" value="TreeGrafter"/>
</dbReference>
<feature type="domain" description="Thiamine pyrophosphate enzyme TPP-binding" evidence="3">
    <location>
        <begin position="379"/>
        <end position="511"/>
    </location>
</feature>